<keyword evidence="2" id="KW-0560">Oxidoreductase</keyword>
<keyword evidence="2" id="KW-0503">Monooxygenase</keyword>
<evidence type="ECO:0000256" key="2">
    <source>
        <dbReference type="RuleBase" id="RU000461"/>
    </source>
</evidence>
<keyword evidence="4" id="KW-1185">Reference proteome</keyword>
<evidence type="ECO:0000313" key="3">
    <source>
        <dbReference type="EMBL" id="GAA2504770.1"/>
    </source>
</evidence>
<dbReference type="Pfam" id="PF00067">
    <property type="entry name" value="p450"/>
    <property type="match status" value="1"/>
</dbReference>
<dbReference type="InterPro" id="IPR036396">
    <property type="entry name" value="Cyt_P450_sf"/>
</dbReference>
<dbReference type="PROSITE" id="PS00086">
    <property type="entry name" value="CYTOCHROME_P450"/>
    <property type="match status" value="1"/>
</dbReference>
<dbReference type="InterPro" id="IPR002397">
    <property type="entry name" value="Cyt_P450_B"/>
</dbReference>
<comment type="caution">
    <text evidence="3">The sequence shown here is derived from an EMBL/GenBank/DDBJ whole genome shotgun (WGS) entry which is preliminary data.</text>
</comment>
<dbReference type="PANTHER" id="PTHR46696:SF4">
    <property type="entry name" value="BIOTIN BIOSYNTHESIS CYTOCHROME P450"/>
    <property type="match status" value="1"/>
</dbReference>
<gene>
    <name evidence="3" type="ORF">GCM10010422_64030</name>
</gene>
<accession>A0ABN3MML3</accession>
<dbReference type="PANTHER" id="PTHR46696">
    <property type="entry name" value="P450, PUTATIVE (EUROFUNG)-RELATED"/>
    <property type="match status" value="1"/>
</dbReference>
<dbReference type="InterPro" id="IPR017972">
    <property type="entry name" value="Cyt_P450_CS"/>
</dbReference>
<keyword evidence="2" id="KW-0349">Heme</keyword>
<keyword evidence="2" id="KW-0408">Iron</keyword>
<organism evidence="3 4">
    <name type="scientific">Streptomyces graminearus</name>
    <dbReference type="NCBI Taxonomy" id="284030"/>
    <lineage>
        <taxon>Bacteria</taxon>
        <taxon>Bacillati</taxon>
        <taxon>Actinomycetota</taxon>
        <taxon>Actinomycetes</taxon>
        <taxon>Kitasatosporales</taxon>
        <taxon>Streptomycetaceae</taxon>
        <taxon>Streptomyces</taxon>
    </lineage>
</organism>
<proteinExistence type="inferred from homology"/>
<protein>
    <submittedName>
        <fullName evidence="3">Cytochrome P450</fullName>
    </submittedName>
</protein>
<keyword evidence="2" id="KW-0479">Metal-binding</keyword>
<dbReference type="SUPFAM" id="SSF48264">
    <property type="entry name" value="Cytochrome P450"/>
    <property type="match status" value="1"/>
</dbReference>
<comment type="similarity">
    <text evidence="1 2">Belongs to the cytochrome P450 family.</text>
</comment>
<sequence length="397" mass="44040">MTQEMPALTDPLLYSAGDPHEVWRRLREDSPVSWHEYGEHGGYWAVTTHAAGLEVLTEWERFTSTKGIFLRPNFKDPYPGAGTMMALSDPPRHDLLRKAIMGLFTARAVSKMEERTRGVVKSALRGVVEAGRCDFVKDIAARIPLAVSAELLSISMDDVEMLAKVTTEAAENSTDIEGVEAQQAHVEILRHYSEIITEKRRNPGQDLVSALTRAQAEGLDISDDEVILTCDNVIVAANETTRQAVGAGMLALLESPEQWQALRAGELRLKTAAEEFLRWTAPVTHILRTAQHDTVLEGVQIRAGDAVTVWLPSLNRDEKVFDRPERFLLDRTPNHHVSFGGGGHFCIGANLARLTIRVMLDELARLPAEIEVSGEPRRIASYILGGLTSLPLEFRPR</sequence>
<dbReference type="Gene3D" id="1.10.630.10">
    <property type="entry name" value="Cytochrome P450"/>
    <property type="match status" value="1"/>
</dbReference>
<evidence type="ECO:0000256" key="1">
    <source>
        <dbReference type="ARBA" id="ARBA00010617"/>
    </source>
</evidence>
<dbReference type="InterPro" id="IPR001128">
    <property type="entry name" value="Cyt_P450"/>
</dbReference>
<reference evidence="3 4" key="1">
    <citation type="journal article" date="2019" name="Int. J. Syst. Evol. Microbiol.">
        <title>The Global Catalogue of Microorganisms (GCM) 10K type strain sequencing project: providing services to taxonomists for standard genome sequencing and annotation.</title>
        <authorList>
            <consortium name="The Broad Institute Genomics Platform"/>
            <consortium name="The Broad Institute Genome Sequencing Center for Infectious Disease"/>
            <person name="Wu L."/>
            <person name="Ma J."/>
        </authorList>
    </citation>
    <scope>NUCLEOTIDE SEQUENCE [LARGE SCALE GENOMIC DNA]</scope>
    <source>
        <strain evidence="3 4">JCM 6923</strain>
    </source>
</reference>
<dbReference type="EMBL" id="BAAATL010000034">
    <property type="protein sequence ID" value="GAA2504770.1"/>
    <property type="molecule type" value="Genomic_DNA"/>
</dbReference>
<dbReference type="Proteomes" id="UP001501721">
    <property type="component" value="Unassembled WGS sequence"/>
</dbReference>
<evidence type="ECO:0000313" key="4">
    <source>
        <dbReference type="Proteomes" id="UP001501721"/>
    </source>
</evidence>
<dbReference type="CDD" id="cd11033">
    <property type="entry name" value="CYP142-like"/>
    <property type="match status" value="1"/>
</dbReference>
<dbReference type="PRINTS" id="PR00359">
    <property type="entry name" value="BP450"/>
</dbReference>
<name>A0ABN3MML3_9ACTN</name>